<dbReference type="RefSeq" id="WP_100204723.1">
    <property type="nucleotide sequence ID" value="NZ_PGGW01000069.1"/>
</dbReference>
<keyword evidence="20" id="KW-0464">Manganese</keyword>
<keyword evidence="13" id="KW-0067">ATP-binding</keyword>
<keyword evidence="29" id="KW-1185">Reference proteome</keyword>
<keyword evidence="12" id="KW-0378">Hydrolase</keyword>
<comment type="cofactor">
    <cofactor evidence="2">
        <name>Mn(2+)</name>
        <dbReference type="ChEBI" id="CHEBI:29035"/>
    </cofactor>
</comment>
<evidence type="ECO:0000256" key="9">
    <source>
        <dbReference type="ARBA" id="ARBA00022692"/>
    </source>
</evidence>
<keyword evidence="14" id="KW-0460">Magnesium</keyword>
<dbReference type="SUPFAM" id="SSF47384">
    <property type="entry name" value="Homodimeric domain of signal transducing histidine kinase"/>
    <property type="match status" value="1"/>
</dbReference>
<evidence type="ECO:0000256" key="25">
    <source>
        <dbReference type="SAM" id="Phobius"/>
    </source>
</evidence>
<evidence type="ECO:0000256" key="18">
    <source>
        <dbReference type="ARBA" id="ARBA00023016"/>
    </source>
</evidence>
<evidence type="ECO:0000256" key="17">
    <source>
        <dbReference type="ARBA" id="ARBA00023012"/>
    </source>
</evidence>
<dbReference type="SMART" id="SM00388">
    <property type="entry name" value="HisKA"/>
    <property type="match status" value="1"/>
</dbReference>
<feature type="compositionally biased region" description="Basic residues" evidence="24">
    <location>
        <begin position="482"/>
        <end position="495"/>
    </location>
</feature>
<dbReference type="InterPro" id="IPR004358">
    <property type="entry name" value="Sig_transdc_His_kin-like_C"/>
</dbReference>
<dbReference type="PROSITE" id="PS50885">
    <property type="entry name" value="HAMP"/>
    <property type="match status" value="1"/>
</dbReference>
<comment type="catalytic activity">
    <reaction evidence="1">
        <text>ATP + protein L-histidine = ADP + protein N-phospho-L-histidine.</text>
        <dbReference type="EC" id="2.7.13.3"/>
    </reaction>
</comment>
<dbReference type="SUPFAM" id="SSF55874">
    <property type="entry name" value="ATPase domain of HSP90 chaperone/DNA topoisomerase II/histidine kinase"/>
    <property type="match status" value="1"/>
</dbReference>
<evidence type="ECO:0000256" key="23">
    <source>
        <dbReference type="SAM" id="Coils"/>
    </source>
</evidence>
<feature type="domain" description="Histidine kinase" evidence="26">
    <location>
        <begin position="263"/>
        <end position="471"/>
    </location>
</feature>
<feature type="coiled-coil region" evidence="23">
    <location>
        <begin position="288"/>
        <end position="315"/>
    </location>
</feature>
<dbReference type="CDD" id="cd00082">
    <property type="entry name" value="HisKA"/>
    <property type="match status" value="1"/>
</dbReference>
<feature type="region of interest" description="Disordered" evidence="24">
    <location>
        <begin position="82"/>
        <end position="114"/>
    </location>
</feature>
<organism evidence="28 29">
    <name type="scientific">Streptomyces carminius</name>
    <dbReference type="NCBI Taxonomy" id="2665496"/>
    <lineage>
        <taxon>Bacteria</taxon>
        <taxon>Bacillati</taxon>
        <taxon>Actinomycetota</taxon>
        <taxon>Actinomycetes</taxon>
        <taxon>Kitasatosporales</taxon>
        <taxon>Streptomycetaceae</taxon>
        <taxon>Streptomyces</taxon>
    </lineage>
</organism>
<feature type="compositionally biased region" description="Gly residues" evidence="24">
    <location>
        <begin position="83"/>
        <end position="107"/>
    </location>
</feature>
<evidence type="ECO:0000256" key="1">
    <source>
        <dbReference type="ARBA" id="ARBA00000085"/>
    </source>
</evidence>
<evidence type="ECO:0000259" key="26">
    <source>
        <dbReference type="PROSITE" id="PS50109"/>
    </source>
</evidence>
<dbReference type="Proteomes" id="UP000230407">
    <property type="component" value="Unassembled WGS sequence"/>
</dbReference>
<dbReference type="PROSITE" id="PS50109">
    <property type="entry name" value="HIS_KIN"/>
    <property type="match status" value="1"/>
</dbReference>
<dbReference type="InterPro" id="IPR005467">
    <property type="entry name" value="His_kinase_dom"/>
</dbReference>
<sequence>MRWALVKVCIAVTAMVVVAFAVPLALVVKEMARDRAFSNAERLAATVMPALAITGDRDQLERALATTPTGLDGRIAVYAAPGRDGGAGDAGEQPGGGSDGGSGGGSGDRTDDAAGNVAEVGTRRVSEEELRAAAPLEGATVLAAEGGHVLLQPVVTTAGTAVVEVFVPEQEVTNGVATAWLVLAGTGAALIVASVVIADRLGTRMVGAAERLARAARELGAGRLAVRVPVEGPAELRLAAAAFNSMADQVAQLLANERELAADLSHRLRTPLTVLRLNTASLGDGDAAEQTREAVDKLEREVDHIIRTAREHRTQPPGGPGGGGVCDASEVIRERMGFWSALAEDEGREVRLAGIDRPVHIPVARADLVAALDALLGNVFRHTPEGTAFAVDVHHGEAAGDSVIVLVSDAGPGIDDPDAALRRGHGDGGPGSTGLGLDIVRRVAEATGGDVRIGRSVLGGTEVRLWLALDGGASGGSAGRTAGRRGHRVRRRARR</sequence>
<keyword evidence="19" id="KW-0843">Virulence</keyword>
<evidence type="ECO:0000313" key="28">
    <source>
        <dbReference type="EMBL" id="PJE94111.1"/>
    </source>
</evidence>
<comment type="caution">
    <text evidence="28">The sequence shown here is derived from an EMBL/GenBank/DDBJ whole genome shotgun (WGS) entry which is preliminary data.</text>
</comment>
<keyword evidence="11 28" id="KW-0418">Kinase</keyword>
<keyword evidence="7" id="KW-0597">Phosphoprotein</keyword>
<dbReference type="Pfam" id="PF02518">
    <property type="entry name" value="HATPase_c"/>
    <property type="match status" value="1"/>
</dbReference>
<evidence type="ECO:0000256" key="4">
    <source>
        <dbReference type="ARBA" id="ARBA00004651"/>
    </source>
</evidence>
<evidence type="ECO:0000256" key="2">
    <source>
        <dbReference type="ARBA" id="ARBA00001936"/>
    </source>
</evidence>
<evidence type="ECO:0000256" key="5">
    <source>
        <dbReference type="ARBA" id="ARBA00012438"/>
    </source>
</evidence>
<dbReference type="GO" id="GO:0005524">
    <property type="term" value="F:ATP binding"/>
    <property type="evidence" value="ECO:0007669"/>
    <property type="project" value="UniProtKB-KW"/>
</dbReference>
<dbReference type="PANTHER" id="PTHR44936:SF9">
    <property type="entry name" value="SENSOR PROTEIN CREC"/>
    <property type="match status" value="1"/>
</dbReference>
<evidence type="ECO:0000256" key="12">
    <source>
        <dbReference type="ARBA" id="ARBA00022801"/>
    </source>
</evidence>
<dbReference type="InterPro" id="IPR036890">
    <property type="entry name" value="HATPase_C_sf"/>
</dbReference>
<protein>
    <recommendedName>
        <fullName evidence="21">Signal transduction histidine-protein kinase/phosphatase MprB</fullName>
        <ecNumber evidence="5">2.7.13.3</ecNumber>
    </recommendedName>
    <alternativeName>
        <fullName evidence="22">Mycobacterial persistence regulator B</fullName>
    </alternativeName>
</protein>
<keyword evidence="17" id="KW-0902">Two-component regulatory system</keyword>
<keyword evidence="9 25" id="KW-0812">Transmembrane</keyword>
<dbReference type="GO" id="GO:0004721">
    <property type="term" value="F:phosphoprotein phosphatase activity"/>
    <property type="evidence" value="ECO:0007669"/>
    <property type="project" value="UniProtKB-KW"/>
</dbReference>
<dbReference type="SMART" id="SM00304">
    <property type="entry name" value="HAMP"/>
    <property type="match status" value="1"/>
</dbReference>
<feature type="transmembrane region" description="Helical" evidence="25">
    <location>
        <begin position="177"/>
        <end position="198"/>
    </location>
</feature>
<dbReference type="Gene3D" id="3.30.565.10">
    <property type="entry name" value="Histidine kinase-like ATPase, C-terminal domain"/>
    <property type="match status" value="1"/>
</dbReference>
<evidence type="ECO:0000256" key="6">
    <source>
        <dbReference type="ARBA" id="ARBA00022475"/>
    </source>
</evidence>
<evidence type="ECO:0000256" key="13">
    <source>
        <dbReference type="ARBA" id="ARBA00022840"/>
    </source>
</evidence>
<keyword evidence="15" id="KW-0904">Protein phosphatase</keyword>
<evidence type="ECO:0000256" key="22">
    <source>
        <dbReference type="ARBA" id="ARBA00041776"/>
    </source>
</evidence>
<feature type="region of interest" description="Disordered" evidence="24">
    <location>
        <begin position="474"/>
        <end position="495"/>
    </location>
</feature>
<evidence type="ECO:0000256" key="7">
    <source>
        <dbReference type="ARBA" id="ARBA00022553"/>
    </source>
</evidence>
<comment type="cofactor">
    <cofactor evidence="3">
        <name>Mg(2+)</name>
        <dbReference type="ChEBI" id="CHEBI:18420"/>
    </cofactor>
</comment>
<dbReference type="InterPro" id="IPR003661">
    <property type="entry name" value="HisK_dim/P_dom"/>
</dbReference>
<evidence type="ECO:0000256" key="15">
    <source>
        <dbReference type="ARBA" id="ARBA00022912"/>
    </source>
</evidence>
<dbReference type="InterPro" id="IPR003660">
    <property type="entry name" value="HAMP_dom"/>
</dbReference>
<evidence type="ECO:0000256" key="11">
    <source>
        <dbReference type="ARBA" id="ARBA00022777"/>
    </source>
</evidence>
<name>A0A2M8LQ78_9ACTN</name>
<dbReference type="PRINTS" id="PR00344">
    <property type="entry name" value="BCTRLSENSOR"/>
</dbReference>
<reference evidence="28 29" key="1">
    <citation type="submission" date="2017-11" db="EMBL/GenBank/DDBJ databases">
        <title>Streptomyces carmine sp. nov., a novel actinomycete isolated from Sophora alopecuroides in Xinjiang, China.</title>
        <authorList>
            <person name="Wang Y."/>
            <person name="Luo X."/>
            <person name="Wan C."/>
            <person name="Zhang L."/>
        </authorList>
    </citation>
    <scope>NUCLEOTIDE SEQUENCE [LARGE SCALE GENOMIC DNA]</scope>
    <source>
        <strain evidence="28 29">TRM SA0054</strain>
    </source>
</reference>
<keyword evidence="18" id="KW-0346">Stress response</keyword>
<dbReference type="AlphaFoldDB" id="A0A2M8LQ78"/>
<evidence type="ECO:0000256" key="19">
    <source>
        <dbReference type="ARBA" id="ARBA00023026"/>
    </source>
</evidence>
<evidence type="ECO:0000256" key="10">
    <source>
        <dbReference type="ARBA" id="ARBA00022741"/>
    </source>
</evidence>
<feature type="domain" description="HAMP" evidence="27">
    <location>
        <begin position="203"/>
        <end position="255"/>
    </location>
</feature>
<keyword evidence="16 25" id="KW-1133">Transmembrane helix</keyword>
<dbReference type="GO" id="GO:0000155">
    <property type="term" value="F:phosphorelay sensor kinase activity"/>
    <property type="evidence" value="ECO:0007669"/>
    <property type="project" value="InterPro"/>
</dbReference>
<keyword evidence="6" id="KW-1003">Cell membrane</keyword>
<dbReference type="InterPro" id="IPR003594">
    <property type="entry name" value="HATPase_dom"/>
</dbReference>
<keyword evidence="23" id="KW-0175">Coiled coil</keyword>
<evidence type="ECO:0000259" key="27">
    <source>
        <dbReference type="PROSITE" id="PS50885"/>
    </source>
</evidence>
<evidence type="ECO:0000256" key="21">
    <source>
        <dbReference type="ARBA" id="ARBA00040454"/>
    </source>
</evidence>
<proteinExistence type="predicted"/>
<dbReference type="CDD" id="cd06225">
    <property type="entry name" value="HAMP"/>
    <property type="match status" value="1"/>
</dbReference>
<accession>A0A2M8LQ78</accession>
<evidence type="ECO:0000256" key="3">
    <source>
        <dbReference type="ARBA" id="ARBA00001946"/>
    </source>
</evidence>
<evidence type="ECO:0000256" key="24">
    <source>
        <dbReference type="SAM" id="MobiDB-lite"/>
    </source>
</evidence>
<dbReference type="EC" id="2.7.13.3" evidence="5"/>
<dbReference type="InterPro" id="IPR036097">
    <property type="entry name" value="HisK_dim/P_sf"/>
</dbReference>
<gene>
    <name evidence="28" type="ORF">CUT44_27805</name>
</gene>
<keyword evidence="10" id="KW-0547">Nucleotide-binding</keyword>
<dbReference type="PANTHER" id="PTHR44936">
    <property type="entry name" value="SENSOR PROTEIN CREC"/>
    <property type="match status" value="1"/>
</dbReference>
<evidence type="ECO:0000313" key="29">
    <source>
        <dbReference type="Proteomes" id="UP000230407"/>
    </source>
</evidence>
<evidence type="ECO:0000256" key="14">
    <source>
        <dbReference type="ARBA" id="ARBA00022842"/>
    </source>
</evidence>
<dbReference type="InterPro" id="IPR050980">
    <property type="entry name" value="2C_sensor_his_kinase"/>
</dbReference>
<evidence type="ECO:0000256" key="8">
    <source>
        <dbReference type="ARBA" id="ARBA00022679"/>
    </source>
</evidence>
<dbReference type="Gene3D" id="1.10.287.130">
    <property type="match status" value="1"/>
</dbReference>
<dbReference type="GO" id="GO:0005886">
    <property type="term" value="C:plasma membrane"/>
    <property type="evidence" value="ECO:0007669"/>
    <property type="project" value="UniProtKB-SubCell"/>
</dbReference>
<dbReference type="SMART" id="SM00387">
    <property type="entry name" value="HATPase_c"/>
    <property type="match status" value="1"/>
</dbReference>
<comment type="subcellular location">
    <subcellularLocation>
        <location evidence="4">Cell membrane</location>
        <topology evidence="4">Multi-pass membrane protein</topology>
    </subcellularLocation>
</comment>
<evidence type="ECO:0000256" key="20">
    <source>
        <dbReference type="ARBA" id="ARBA00023211"/>
    </source>
</evidence>
<dbReference type="EMBL" id="PGGW01000069">
    <property type="protein sequence ID" value="PJE94111.1"/>
    <property type="molecule type" value="Genomic_DNA"/>
</dbReference>
<dbReference type="Pfam" id="PF00512">
    <property type="entry name" value="HisKA"/>
    <property type="match status" value="1"/>
</dbReference>
<evidence type="ECO:0000256" key="16">
    <source>
        <dbReference type="ARBA" id="ARBA00022989"/>
    </source>
</evidence>
<dbReference type="Pfam" id="PF00672">
    <property type="entry name" value="HAMP"/>
    <property type="match status" value="1"/>
</dbReference>
<keyword evidence="8" id="KW-0808">Transferase</keyword>
<keyword evidence="25" id="KW-0472">Membrane</keyword>